<proteinExistence type="inferred from homology"/>
<dbReference type="GO" id="GO:0016787">
    <property type="term" value="F:hydrolase activity"/>
    <property type="evidence" value="ECO:0007669"/>
    <property type="project" value="UniProtKB-KW"/>
</dbReference>
<gene>
    <name evidence="11" type="ORF">CHU32_14135</name>
    <name evidence="10" type="ORF">CHU33_11210</name>
</gene>
<dbReference type="EMBL" id="PQGD01000010">
    <property type="protein sequence ID" value="POP48399.1"/>
    <property type="molecule type" value="Genomic_DNA"/>
</dbReference>
<reference evidence="12 13" key="1">
    <citation type="submission" date="2018-01" db="EMBL/GenBank/DDBJ databases">
        <title>Superficieibacter electus gen. nov., sp. nov., an extended-spectrum beta-lactamase possessing member of the Enterobacteriaceae family, isolated from intensive care unit surfaces.</title>
        <authorList>
            <person name="Potter R.F."/>
            <person name="D'Souza A.W."/>
        </authorList>
    </citation>
    <scope>NUCLEOTIDE SEQUENCE [LARGE SCALE GENOMIC DNA]</scope>
    <source>
        <strain evidence="11 13">BP-1</strain>
        <strain evidence="10 12">BP-2</strain>
    </source>
</reference>
<dbReference type="Proteomes" id="UP000247005">
    <property type="component" value="Unassembled WGS sequence"/>
</dbReference>
<dbReference type="PANTHER" id="PTHR11839:SF18">
    <property type="entry name" value="NUDIX HYDROLASE DOMAIN-CONTAINING PROTEIN"/>
    <property type="match status" value="1"/>
</dbReference>
<dbReference type="PANTHER" id="PTHR11839">
    <property type="entry name" value="UDP/ADP-SUGAR PYROPHOSPHATASE"/>
    <property type="match status" value="1"/>
</dbReference>
<dbReference type="OrthoDB" id="177518at2"/>
<dbReference type="AlphaFoldDB" id="A0A2P5GPC8"/>
<dbReference type="SUPFAM" id="SSF55811">
    <property type="entry name" value="Nudix"/>
    <property type="match status" value="1"/>
</dbReference>
<organism evidence="11 13">
    <name type="scientific">Superficieibacter electus</name>
    <dbReference type="NCBI Taxonomy" id="2022662"/>
    <lineage>
        <taxon>Bacteria</taxon>
        <taxon>Pseudomonadati</taxon>
        <taxon>Pseudomonadota</taxon>
        <taxon>Gammaproteobacteria</taxon>
        <taxon>Enterobacterales</taxon>
        <taxon>Enterobacteriaceae</taxon>
        <taxon>Superficieibacter</taxon>
    </lineage>
</organism>
<dbReference type="GO" id="GO:0019693">
    <property type="term" value="P:ribose phosphate metabolic process"/>
    <property type="evidence" value="ECO:0007669"/>
    <property type="project" value="TreeGrafter"/>
</dbReference>
<dbReference type="RefSeq" id="WP_103676157.1">
    <property type="nucleotide sequence ID" value="NZ_PQGD01000010.1"/>
</dbReference>
<evidence type="ECO:0000256" key="8">
    <source>
        <dbReference type="ARBA" id="ARBA00032272"/>
    </source>
</evidence>
<evidence type="ECO:0000313" key="10">
    <source>
        <dbReference type="EMBL" id="POP45012.1"/>
    </source>
</evidence>
<dbReference type="Proteomes" id="UP000237073">
    <property type="component" value="Unassembled WGS sequence"/>
</dbReference>
<comment type="caution">
    <text evidence="11">The sequence shown here is derived from an EMBL/GenBank/DDBJ whole genome shotgun (WGS) entry which is preliminary data.</text>
</comment>
<comment type="similarity">
    <text evidence="3">Belongs to the Nudix hydrolase family. NudK subfamily.</text>
</comment>
<evidence type="ECO:0000313" key="11">
    <source>
        <dbReference type="EMBL" id="POP48399.1"/>
    </source>
</evidence>
<feature type="domain" description="Nudix hydrolase" evidence="9">
    <location>
        <begin position="40"/>
        <end position="170"/>
    </location>
</feature>
<evidence type="ECO:0000256" key="4">
    <source>
        <dbReference type="ARBA" id="ARBA00011738"/>
    </source>
</evidence>
<evidence type="ECO:0000256" key="1">
    <source>
        <dbReference type="ARBA" id="ARBA00000847"/>
    </source>
</evidence>
<evidence type="ECO:0000259" key="9">
    <source>
        <dbReference type="PROSITE" id="PS51462"/>
    </source>
</evidence>
<dbReference type="EMBL" id="PQGE01000008">
    <property type="protein sequence ID" value="POP45012.1"/>
    <property type="molecule type" value="Genomic_DNA"/>
</dbReference>
<comment type="subunit">
    <text evidence="4">Homodimer.</text>
</comment>
<accession>A0A2P5GPC8</accession>
<dbReference type="GO" id="GO:0006753">
    <property type="term" value="P:nucleoside phosphate metabolic process"/>
    <property type="evidence" value="ECO:0007669"/>
    <property type="project" value="TreeGrafter"/>
</dbReference>
<name>A0A2P5GPC8_9ENTR</name>
<evidence type="ECO:0000256" key="2">
    <source>
        <dbReference type="ARBA" id="ARBA00001946"/>
    </source>
</evidence>
<comment type="cofactor">
    <cofactor evidence="2">
        <name>Mg(2+)</name>
        <dbReference type="ChEBI" id="CHEBI:18420"/>
    </cofactor>
</comment>
<keyword evidence="6" id="KW-0378">Hydrolase</keyword>
<dbReference type="InterPro" id="IPR015797">
    <property type="entry name" value="NUDIX_hydrolase-like_dom_sf"/>
</dbReference>
<evidence type="ECO:0000256" key="7">
    <source>
        <dbReference type="ARBA" id="ARBA00032162"/>
    </source>
</evidence>
<evidence type="ECO:0000313" key="12">
    <source>
        <dbReference type="Proteomes" id="UP000237073"/>
    </source>
</evidence>
<dbReference type="InterPro" id="IPR000086">
    <property type="entry name" value="NUDIX_hydrolase_dom"/>
</dbReference>
<evidence type="ECO:0000313" key="13">
    <source>
        <dbReference type="Proteomes" id="UP000247005"/>
    </source>
</evidence>
<evidence type="ECO:0000256" key="5">
    <source>
        <dbReference type="ARBA" id="ARBA00016377"/>
    </source>
</evidence>
<sequence length="181" mass="20239">MTVEIKTLSSEEIYRNKWMALREDRILRADGSEGLYSVIEKPDFVVILPIEDDAIYVVEQFRYPLGARTIELPQGSWEHTLTATPEQVAAGELREETGLIAGKMIWIGYQKLAQGYSGQGYHIYLASELSHHAPSLDAEEVGLTARRIKNDDFMQLILNGKVTDATSVTAFLLAKARGLII</sequence>
<keyword evidence="12" id="KW-1185">Reference proteome</keyword>
<protein>
    <recommendedName>
        <fullName evidence="5">GDP-mannose pyrophosphatase</fullName>
    </recommendedName>
    <alternativeName>
        <fullName evidence="7">GDP-mannose hydrolase</fullName>
    </alternativeName>
    <alternativeName>
        <fullName evidence="8">GDPMK</fullName>
    </alternativeName>
</protein>
<dbReference type="PROSITE" id="PS51462">
    <property type="entry name" value="NUDIX"/>
    <property type="match status" value="1"/>
</dbReference>
<dbReference type="Gene3D" id="3.90.79.10">
    <property type="entry name" value="Nucleoside Triphosphate Pyrophosphohydrolase"/>
    <property type="match status" value="1"/>
</dbReference>
<comment type="catalytic activity">
    <reaction evidence="1">
        <text>GDP-alpha-D-mannose + H2O = alpha-D-mannose 1-phosphate + GMP + 2 H(+)</text>
        <dbReference type="Rhea" id="RHEA:27978"/>
        <dbReference type="ChEBI" id="CHEBI:15377"/>
        <dbReference type="ChEBI" id="CHEBI:15378"/>
        <dbReference type="ChEBI" id="CHEBI:57527"/>
        <dbReference type="ChEBI" id="CHEBI:58115"/>
        <dbReference type="ChEBI" id="CHEBI:58409"/>
    </reaction>
</comment>
<dbReference type="CDD" id="cd24161">
    <property type="entry name" value="NUDIX_ADPRase_Ndx2"/>
    <property type="match status" value="1"/>
</dbReference>
<evidence type="ECO:0000256" key="6">
    <source>
        <dbReference type="ARBA" id="ARBA00022801"/>
    </source>
</evidence>
<evidence type="ECO:0000256" key="3">
    <source>
        <dbReference type="ARBA" id="ARBA00007275"/>
    </source>
</evidence>